<accession>A0A8B9FV07</accession>
<comment type="subcellular location">
    <subcellularLocation>
        <location evidence="1">Cell membrane</location>
        <topology evidence="1">Multi-pass membrane protein</topology>
    </subcellularLocation>
</comment>
<feature type="domain" description="G-protein coupled receptors family 1 profile" evidence="10">
    <location>
        <begin position="50"/>
        <end position="148"/>
    </location>
</feature>
<dbReference type="GO" id="GO:0004993">
    <property type="term" value="F:G protein-coupled serotonin receptor activity"/>
    <property type="evidence" value="ECO:0007669"/>
    <property type="project" value="TreeGrafter"/>
</dbReference>
<feature type="transmembrane region" description="Helical" evidence="9">
    <location>
        <begin position="28"/>
        <end position="59"/>
    </location>
</feature>
<dbReference type="Pfam" id="PF00001">
    <property type="entry name" value="7tm_1"/>
    <property type="match status" value="1"/>
</dbReference>
<feature type="transmembrane region" description="Helical" evidence="9">
    <location>
        <begin position="71"/>
        <end position="92"/>
    </location>
</feature>
<keyword evidence="12" id="KW-1185">Reference proteome</keyword>
<evidence type="ECO:0000256" key="6">
    <source>
        <dbReference type="ARBA" id="ARBA00023136"/>
    </source>
</evidence>
<dbReference type="InterPro" id="IPR000276">
    <property type="entry name" value="GPCR_Rhodpsn"/>
</dbReference>
<dbReference type="GO" id="GO:0045202">
    <property type="term" value="C:synapse"/>
    <property type="evidence" value="ECO:0007669"/>
    <property type="project" value="TreeGrafter"/>
</dbReference>
<dbReference type="PANTHER" id="PTHR24247">
    <property type="entry name" value="5-HYDROXYTRYPTAMINE RECEPTOR"/>
    <property type="match status" value="1"/>
</dbReference>
<dbReference type="GO" id="GO:0016907">
    <property type="term" value="F:G protein-coupled acetylcholine receptor activity"/>
    <property type="evidence" value="ECO:0007669"/>
    <property type="project" value="TreeGrafter"/>
</dbReference>
<feature type="transmembrane region" description="Helical" evidence="9">
    <location>
        <begin position="104"/>
        <end position="125"/>
    </location>
</feature>
<evidence type="ECO:0000313" key="11">
    <source>
        <dbReference type="Ensembl" id="ENSACOP00000015396.1"/>
    </source>
</evidence>
<proteinExistence type="predicted"/>
<name>A0A8B9FV07_9PSIT</name>
<organism evidence="11 12">
    <name type="scientific">Amazona collaria</name>
    <name type="common">yellow-billed parrot</name>
    <dbReference type="NCBI Taxonomy" id="241587"/>
    <lineage>
        <taxon>Eukaryota</taxon>
        <taxon>Metazoa</taxon>
        <taxon>Chordata</taxon>
        <taxon>Craniata</taxon>
        <taxon>Vertebrata</taxon>
        <taxon>Euteleostomi</taxon>
        <taxon>Archelosauria</taxon>
        <taxon>Archosauria</taxon>
        <taxon>Dinosauria</taxon>
        <taxon>Saurischia</taxon>
        <taxon>Theropoda</taxon>
        <taxon>Coelurosauria</taxon>
        <taxon>Aves</taxon>
        <taxon>Neognathae</taxon>
        <taxon>Neoaves</taxon>
        <taxon>Telluraves</taxon>
        <taxon>Australaves</taxon>
        <taxon>Psittaciformes</taxon>
        <taxon>Psittacidae</taxon>
        <taxon>Amazona</taxon>
    </lineage>
</organism>
<reference evidence="11" key="1">
    <citation type="submission" date="2025-08" db="UniProtKB">
        <authorList>
            <consortium name="Ensembl"/>
        </authorList>
    </citation>
    <scope>IDENTIFICATION</scope>
</reference>
<evidence type="ECO:0000313" key="12">
    <source>
        <dbReference type="Proteomes" id="UP000694522"/>
    </source>
</evidence>
<dbReference type="Gene3D" id="1.20.1070.10">
    <property type="entry name" value="Rhodopsin 7-helix transmembrane proteins"/>
    <property type="match status" value="1"/>
</dbReference>
<dbReference type="Ensembl" id="ENSACOT00000015943.1">
    <property type="protein sequence ID" value="ENSACOP00000015396.1"/>
    <property type="gene ID" value="ENSACOG00000010734.1"/>
</dbReference>
<keyword evidence="5" id="KW-0297">G-protein coupled receptor</keyword>
<dbReference type="PROSITE" id="PS50262">
    <property type="entry name" value="G_PROTEIN_RECEP_F1_2"/>
    <property type="match status" value="1"/>
</dbReference>
<dbReference type="AlphaFoldDB" id="A0A8B9FV07"/>
<dbReference type="GO" id="GO:0030425">
    <property type="term" value="C:dendrite"/>
    <property type="evidence" value="ECO:0007669"/>
    <property type="project" value="TreeGrafter"/>
</dbReference>
<keyword evidence="2" id="KW-1003">Cell membrane</keyword>
<dbReference type="GO" id="GO:0007187">
    <property type="term" value="P:G protein-coupled receptor signaling pathway, coupled to cyclic nucleotide second messenger"/>
    <property type="evidence" value="ECO:0007669"/>
    <property type="project" value="TreeGrafter"/>
</dbReference>
<keyword evidence="8" id="KW-0807">Transducer</keyword>
<dbReference type="PANTHER" id="PTHR24247:SF199">
    <property type="entry name" value="HISTAMINE H4 RECEPTOR"/>
    <property type="match status" value="1"/>
</dbReference>
<evidence type="ECO:0000256" key="1">
    <source>
        <dbReference type="ARBA" id="ARBA00004651"/>
    </source>
</evidence>
<dbReference type="SUPFAM" id="SSF81321">
    <property type="entry name" value="Family A G protein-coupled receptor-like"/>
    <property type="match status" value="1"/>
</dbReference>
<keyword evidence="6 9" id="KW-0472">Membrane</keyword>
<evidence type="ECO:0000256" key="3">
    <source>
        <dbReference type="ARBA" id="ARBA00022692"/>
    </source>
</evidence>
<evidence type="ECO:0000256" key="2">
    <source>
        <dbReference type="ARBA" id="ARBA00022475"/>
    </source>
</evidence>
<evidence type="ECO:0000256" key="9">
    <source>
        <dbReference type="SAM" id="Phobius"/>
    </source>
</evidence>
<evidence type="ECO:0000256" key="7">
    <source>
        <dbReference type="ARBA" id="ARBA00023170"/>
    </source>
</evidence>
<dbReference type="InterPro" id="IPR017452">
    <property type="entry name" value="GPCR_Rhodpsn_7TM"/>
</dbReference>
<dbReference type="GO" id="GO:0007197">
    <property type="term" value="P:adenylate cyclase-inhibiting G protein-coupled acetylcholine receptor signaling pathway"/>
    <property type="evidence" value="ECO:0007669"/>
    <property type="project" value="TreeGrafter"/>
</dbReference>
<evidence type="ECO:0000256" key="5">
    <source>
        <dbReference type="ARBA" id="ARBA00023040"/>
    </source>
</evidence>
<evidence type="ECO:0000256" key="8">
    <source>
        <dbReference type="ARBA" id="ARBA00023224"/>
    </source>
</evidence>
<dbReference type="GO" id="GO:0005886">
    <property type="term" value="C:plasma membrane"/>
    <property type="evidence" value="ECO:0007669"/>
    <property type="project" value="UniProtKB-SubCell"/>
</dbReference>
<protein>
    <recommendedName>
        <fullName evidence="10">G-protein coupled receptors family 1 profile domain-containing protein</fullName>
    </recommendedName>
</protein>
<keyword evidence="4 9" id="KW-1133">Transmembrane helix</keyword>
<evidence type="ECO:0000256" key="4">
    <source>
        <dbReference type="ARBA" id="ARBA00022989"/>
    </source>
</evidence>
<keyword evidence="7" id="KW-0675">Receptor</keyword>
<evidence type="ECO:0000259" key="10">
    <source>
        <dbReference type="PROSITE" id="PS50262"/>
    </source>
</evidence>
<sequence length="202" mass="21877">MHNSTAETLLMAGMWNETRSTQSASSEFSLGVLVLLSFLMVFLALVTILGNALVILAFIMDRNLRHRSNYYFLNLAISDFAVCSACLSISLTRKWHLGRGVCKLWLVMDYLLCTASVFSVVLISYDCFLSVTKAVSCRTQQGITTNPVIKMTSAMLSSSVTGSSSCAHPAWSCSCRCSCGVAAPRTVNIQGPVPCPGDPDCH</sequence>
<dbReference type="PRINTS" id="PR00237">
    <property type="entry name" value="GPCRRHODOPSN"/>
</dbReference>
<dbReference type="Proteomes" id="UP000694522">
    <property type="component" value="Unplaced"/>
</dbReference>
<reference evidence="11" key="2">
    <citation type="submission" date="2025-09" db="UniProtKB">
        <authorList>
            <consortium name="Ensembl"/>
        </authorList>
    </citation>
    <scope>IDENTIFICATION</scope>
</reference>
<keyword evidence="3 9" id="KW-0812">Transmembrane</keyword>